<comment type="caution">
    <text evidence="7">The sequence shown here is derived from an EMBL/GenBank/DDBJ whole genome shotgun (WGS) entry which is preliminary data.</text>
</comment>
<feature type="compositionally biased region" description="Acidic residues" evidence="6">
    <location>
        <begin position="389"/>
        <end position="402"/>
    </location>
</feature>
<dbReference type="OrthoDB" id="2288928at2759"/>
<gene>
    <name evidence="7" type="ORF">EYC80_005588</name>
</gene>
<proteinExistence type="inferred from homology"/>
<dbReference type="PANTHER" id="PTHR44019:SF20">
    <property type="entry name" value="WD REPEAT-CONTAINING PROTEIN 55"/>
    <property type="match status" value="1"/>
</dbReference>
<feature type="compositionally biased region" description="Basic residues" evidence="6">
    <location>
        <begin position="405"/>
        <end position="415"/>
    </location>
</feature>
<protein>
    <recommendedName>
        <fullName evidence="4">WD repeat-containing protein JIP5</fullName>
    </recommendedName>
    <alternativeName>
        <fullName evidence="5">WD repeat-containing protein jip5</fullName>
    </alternativeName>
</protein>
<keyword evidence="3" id="KW-0677">Repeat</keyword>
<evidence type="ECO:0000256" key="2">
    <source>
        <dbReference type="ARBA" id="ARBA00022574"/>
    </source>
</evidence>
<evidence type="ECO:0000256" key="4">
    <source>
        <dbReference type="ARBA" id="ARBA00039238"/>
    </source>
</evidence>
<evidence type="ECO:0000313" key="8">
    <source>
        <dbReference type="Proteomes" id="UP000326757"/>
    </source>
</evidence>
<keyword evidence="8" id="KW-1185">Reference proteome</keyword>
<dbReference type="PANTHER" id="PTHR44019">
    <property type="entry name" value="WD REPEAT-CONTAINING PROTEIN 55"/>
    <property type="match status" value="1"/>
</dbReference>
<dbReference type="Gene3D" id="2.130.10.10">
    <property type="entry name" value="YVTN repeat-like/Quinoprotein amine dehydrogenase"/>
    <property type="match status" value="1"/>
</dbReference>
<sequence length="429" mass="46382">MFENLCTLPLSSELFTHALHPTEPILSVGLSSGHVQSFRLPAAESSAEDEDGDTSVVSTGTSTIDTEWRTRRHKGSCRTLGYSHDGEVLYSAGTDSLLKAAASATGQVISKIRIPKSNTDALDPPTLLHALSPLTLLLATDSCALHLYDLRDVYSFKTGKPAQTHYPHDDYISSLSPLPPTEMSTSGFSKQWITTGGATLAVTDLRRGVLVKSEDQEEELLSSVYVSGLPARGQYGREKVCVGNGNGVITLWEKGVWDDQSERIIVDGRGKTGGESLDSMVALPEELEGSYGGKCVVVGCGEGSVRVVKVGGTKGVVEDLRHDEIEAVVAVGFDVEGRLISGGGETIKVWQEKFEDEEEEEEEEEEEQDDIEDNEEVIGDSGKRALEKDSDDSDAQDSDEEDGGRKKRKKKRGKKGQVDNGILGFKGME</sequence>
<evidence type="ECO:0000256" key="6">
    <source>
        <dbReference type="SAM" id="MobiDB-lite"/>
    </source>
</evidence>
<dbReference type="Proteomes" id="UP000326757">
    <property type="component" value="Unassembled WGS sequence"/>
</dbReference>
<organism evidence="7 8">
    <name type="scientific">Monilinia laxa</name>
    <name type="common">Brown rot fungus</name>
    <name type="synonym">Sclerotinia laxa</name>
    <dbReference type="NCBI Taxonomy" id="61186"/>
    <lineage>
        <taxon>Eukaryota</taxon>
        <taxon>Fungi</taxon>
        <taxon>Dikarya</taxon>
        <taxon>Ascomycota</taxon>
        <taxon>Pezizomycotina</taxon>
        <taxon>Leotiomycetes</taxon>
        <taxon>Helotiales</taxon>
        <taxon>Sclerotiniaceae</taxon>
        <taxon>Monilinia</taxon>
    </lineage>
</organism>
<dbReference type="EMBL" id="VIGI01000003">
    <property type="protein sequence ID" value="KAB8302140.1"/>
    <property type="molecule type" value="Genomic_DNA"/>
</dbReference>
<feature type="region of interest" description="Disordered" evidence="6">
    <location>
        <begin position="41"/>
        <end position="62"/>
    </location>
</feature>
<dbReference type="InterPro" id="IPR050505">
    <property type="entry name" value="WDR55/POC1"/>
</dbReference>
<evidence type="ECO:0000256" key="5">
    <source>
        <dbReference type="ARBA" id="ARBA00039514"/>
    </source>
</evidence>
<feature type="compositionally biased region" description="Acidic residues" evidence="6">
    <location>
        <begin position="354"/>
        <end position="378"/>
    </location>
</feature>
<dbReference type="AlphaFoldDB" id="A0A5N6KEC9"/>
<dbReference type="InterPro" id="IPR036322">
    <property type="entry name" value="WD40_repeat_dom_sf"/>
</dbReference>
<name>A0A5N6KEC9_MONLA</name>
<dbReference type="InterPro" id="IPR015943">
    <property type="entry name" value="WD40/YVTN_repeat-like_dom_sf"/>
</dbReference>
<accession>A0A5N6KEC9</accession>
<comment type="similarity">
    <text evidence="1">Belongs to the WD repeat WDR55 family.</text>
</comment>
<evidence type="ECO:0000256" key="3">
    <source>
        <dbReference type="ARBA" id="ARBA00022737"/>
    </source>
</evidence>
<dbReference type="SUPFAM" id="SSF50978">
    <property type="entry name" value="WD40 repeat-like"/>
    <property type="match status" value="1"/>
</dbReference>
<evidence type="ECO:0000313" key="7">
    <source>
        <dbReference type="EMBL" id="KAB8302140.1"/>
    </source>
</evidence>
<keyword evidence="2" id="KW-0853">WD repeat</keyword>
<reference evidence="7 8" key="1">
    <citation type="submission" date="2019-06" db="EMBL/GenBank/DDBJ databases">
        <title>Genome Sequence of the Brown Rot Fungal Pathogen Monilinia laxa.</title>
        <authorList>
            <person name="De Miccolis Angelini R.M."/>
            <person name="Landi L."/>
            <person name="Abate D."/>
            <person name="Pollastro S."/>
            <person name="Romanazzi G."/>
            <person name="Faretra F."/>
        </authorList>
    </citation>
    <scope>NUCLEOTIDE SEQUENCE [LARGE SCALE GENOMIC DNA]</scope>
    <source>
        <strain evidence="7 8">Mlax316</strain>
    </source>
</reference>
<feature type="region of interest" description="Disordered" evidence="6">
    <location>
        <begin position="354"/>
        <end position="429"/>
    </location>
</feature>
<evidence type="ECO:0000256" key="1">
    <source>
        <dbReference type="ARBA" id="ARBA00007625"/>
    </source>
</evidence>